<proteinExistence type="predicted"/>
<protein>
    <submittedName>
        <fullName evidence="1">Uncharacterized protein</fullName>
    </submittedName>
</protein>
<evidence type="ECO:0000313" key="2">
    <source>
        <dbReference type="Proteomes" id="UP000800036"/>
    </source>
</evidence>
<dbReference type="AlphaFoldDB" id="A0A6A5VH53"/>
<sequence>MQALLSLRSPYLSACLSGLRTASVAHGGSIDAIGRGMIGVSDTAGPGGCGADPLMRLLARGTRLRWTKCQRRASARNTTRCRGKEARRLRVSKPERWLYNHD</sequence>
<dbReference type="Proteomes" id="UP000800036">
    <property type="component" value="Unassembled WGS sequence"/>
</dbReference>
<dbReference type="EMBL" id="ML976668">
    <property type="protein sequence ID" value="KAF1976040.1"/>
    <property type="molecule type" value="Genomic_DNA"/>
</dbReference>
<accession>A0A6A5VH53</accession>
<name>A0A6A5VH53_9PLEO</name>
<gene>
    <name evidence="1" type="ORF">BU23DRAFT_59689</name>
</gene>
<reference evidence="1" key="1">
    <citation type="journal article" date="2020" name="Stud. Mycol.">
        <title>101 Dothideomycetes genomes: a test case for predicting lifestyles and emergence of pathogens.</title>
        <authorList>
            <person name="Haridas S."/>
            <person name="Albert R."/>
            <person name="Binder M."/>
            <person name="Bloem J."/>
            <person name="Labutti K."/>
            <person name="Salamov A."/>
            <person name="Andreopoulos B."/>
            <person name="Baker S."/>
            <person name="Barry K."/>
            <person name="Bills G."/>
            <person name="Bluhm B."/>
            <person name="Cannon C."/>
            <person name="Castanera R."/>
            <person name="Culley D."/>
            <person name="Daum C."/>
            <person name="Ezra D."/>
            <person name="Gonzalez J."/>
            <person name="Henrissat B."/>
            <person name="Kuo A."/>
            <person name="Liang C."/>
            <person name="Lipzen A."/>
            <person name="Lutzoni F."/>
            <person name="Magnuson J."/>
            <person name="Mondo S."/>
            <person name="Nolan M."/>
            <person name="Ohm R."/>
            <person name="Pangilinan J."/>
            <person name="Park H.-J."/>
            <person name="Ramirez L."/>
            <person name="Alfaro M."/>
            <person name="Sun H."/>
            <person name="Tritt A."/>
            <person name="Yoshinaga Y."/>
            <person name="Zwiers L.-H."/>
            <person name="Turgeon B."/>
            <person name="Goodwin S."/>
            <person name="Spatafora J."/>
            <person name="Crous P."/>
            <person name="Grigoriev I."/>
        </authorList>
    </citation>
    <scope>NUCLEOTIDE SEQUENCE</scope>
    <source>
        <strain evidence="1">CBS 107.79</strain>
    </source>
</reference>
<organism evidence="1 2">
    <name type="scientific">Bimuria novae-zelandiae CBS 107.79</name>
    <dbReference type="NCBI Taxonomy" id="1447943"/>
    <lineage>
        <taxon>Eukaryota</taxon>
        <taxon>Fungi</taxon>
        <taxon>Dikarya</taxon>
        <taxon>Ascomycota</taxon>
        <taxon>Pezizomycotina</taxon>
        <taxon>Dothideomycetes</taxon>
        <taxon>Pleosporomycetidae</taxon>
        <taxon>Pleosporales</taxon>
        <taxon>Massarineae</taxon>
        <taxon>Didymosphaeriaceae</taxon>
        <taxon>Bimuria</taxon>
    </lineage>
</organism>
<keyword evidence="2" id="KW-1185">Reference proteome</keyword>
<evidence type="ECO:0000313" key="1">
    <source>
        <dbReference type="EMBL" id="KAF1976040.1"/>
    </source>
</evidence>